<protein>
    <submittedName>
        <fullName evidence="1">Uncharacterized protein</fullName>
    </submittedName>
</protein>
<organism evidence="1 2">
    <name type="scientific">Myroides indicus</name>
    <dbReference type="NCBI Taxonomy" id="1323422"/>
    <lineage>
        <taxon>Bacteria</taxon>
        <taxon>Pseudomonadati</taxon>
        <taxon>Bacteroidota</taxon>
        <taxon>Flavobacteriia</taxon>
        <taxon>Flavobacteriales</taxon>
        <taxon>Flavobacteriaceae</taxon>
        <taxon>Myroides</taxon>
    </lineage>
</organism>
<dbReference type="Proteomes" id="UP000295215">
    <property type="component" value="Unassembled WGS sequence"/>
</dbReference>
<proteinExistence type="predicted"/>
<accession>A0A4R7F405</accession>
<dbReference type="EMBL" id="SOAG01000004">
    <property type="protein sequence ID" value="TDS64331.1"/>
    <property type="molecule type" value="Genomic_DNA"/>
</dbReference>
<gene>
    <name evidence="1" type="ORF">C8P70_10447</name>
</gene>
<comment type="caution">
    <text evidence="1">The sequence shown here is derived from an EMBL/GenBank/DDBJ whole genome shotgun (WGS) entry which is preliminary data.</text>
</comment>
<dbReference type="AlphaFoldDB" id="A0A4R7F405"/>
<keyword evidence="2" id="KW-1185">Reference proteome</keyword>
<evidence type="ECO:0000313" key="2">
    <source>
        <dbReference type="Proteomes" id="UP000295215"/>
    </source>
</evidence>
<reference evidence="1 2" key="1">
    <citation type="submission" date="2019-03" db="EMBL/GenBank/DDBJ databases">
        <title>Genomic Encyclopedia of Archaeal and Bacterial Type Strains, Phase II (KMG-II): from individual species to whole genera.</title>
        <authorList>
            <person name="Goeker M."/>
        </authorList>
    </citation>
    <scope>NUCLEOTIDE SEQUENCE [LARGE SCALE GENOMIC DNA]</scope>
    <source>
        <strain evidence="1 2">DSM 28213</strain>
    </source>
</reference>
<evidence type="ECO:0000313" key="1">
    <source>
        <dbReference type="EMBL" id="TDS64331.1"/>
    </source>
</evidence>
<sequence length="280" mass="32771">MLVLLLGGLFMASCNQKENQSIEDPVARVNKEYLDRSELQNIVSLKSTHKDSVAIVHSFIDKWATKRLLIEAAEFNLSDDKKSEINALVEQFKSDLLIKAYLEKLVQQSIDTIISEKDLETYYNNLKNSFLVDDMLVKMAYVNVLNDNTNYNKIKKKFTSSKKEEFDDLENMSLQMKSYALNDSIWVNVNQVYEKLPFLTVDNKSTYLKSGNYFEVQDDHSTYFVKINQVLERGSITPYDYLKPSLKQMVLNDRKMRMLKEIEEDILKDAKKNKRYEIFK</sequence>
<name>A0A4R7F405_9FLAO</name>